<gene>
    <name evidence="7" type="ORF">DZC52_01590</name>
</gene>
<keyword evidence="2 5" id="KW-0812">Transmembrane</keyword>
<evidence type="ECO:0000313" key="8">
    <source>
        <dbReference type="Proteomes" id="UP000260351"/>
    </source>
</evidence>
<feature type="domain" description="O-antigen ligase-related" evidence="6">
    <location>
        <begin position="207"/>
        <end position="346"/>
    </location>
</feature>
<dbReference type="PROSITE" id="PS51257">
    <property type="entry name" value="PROKAR_LIPOPROTEIN"/>
    <property type="match status" value="1"/>
</dbReference>
<evidence type="ECO:0000256" key="4">
    <source>
        <dbReference type="ARBA" id="ARBA00023136"/>
    </source>
</evidence>
<sequence length="401" mass="43704">MMGHRTPETLTASLLMMVLLACGAAGFAIWSGEIKPPSRNWLTFAGIMTALVVLYVLPLPLLARLFGPYPETLQDYPGLALNTWSPDPGATLRGWAAFTALFVFAWLGRALPGPLRHWVFLSIVGMALFQAVYGLLSHAGGVDTIFGIWPRNNPDWVHGSYSNRNLFGAYLALTWPLAVGLWFVRGVPGIHRLPLELRVTGSVLCGAIIGAAMLGSGSRLGSAAGVFGILLALMLWGRHRRLIHGASAWPAYIAAAGALVAATWYGLTPLAERLLATTGEESRLEVFRIMLTEFPVAWWIHGVGLGGFEAVFKQFQPGDIRGWYDYAHNDLLQWGIETGLPGLLLLGAVAWKMLRRFRMNTERIALYAGLAALCLVALGDFSWHIPGTQVVLAFYIGALLR</sequence>
<keyword evidence="8" id="KW-1185">Reference proteome</keyword>
<dbReference type="AlphaFoldDB" id="A0A3E1KCE9"/>
<organism evidence="7 8">
    <name type="scientific">Wenzhouxiangella sediminis</name>
    <dbReference type="NCBI Taxonomy" id="1792836"/>
    <lineage>
        <taxon>Bacteria</taxon>
        <taxon>Pseudomonadati</taxon>
        <taxon>Pseudomonadota</taxon>
        <taxon>Gammaproteobacteria</taxon>
        <taxon>Chromatiales</taxon>
        <taxon>Wenzhouxiangellaceae</taxon>
        <taxon>Wenzhouxiangella</taxon>
    </lineage>
</organism>
<proteinExistence type="predicted"/>
<dbReference type="InterPro" id="IPR051533">
    <property type="entry name" value="WaaL-like"/>
</dbReference>
<dbReference type="Proteomes" id="UP000260351">
    <property type="component" value="Unassembled WGS sequence"/>
</dbReference>
<protein>
    <submittedName>
        <fullName evidence="7">O-antigen ligase domain-containing protein</fullName>
    </submittedName>
</protein>
<feature type="transmembrane region" description="Helical" evidence="5">
    <location>
        <begin position="331"/>
        <end position="352"/>
    </location>
</feature>
<evidence type="ECO:0000259" key="6">
    <source>
        <dbReference type="Pfam" id="PF04932"/>
    </source>
</evidence>
<dbReference type="PANTHER" id="PTHR37422:SF23">
    <property type="entry name" value="TEICHURONIC ACID BIOSYNTHESIS PROTEIN TUAE"/>
    <property type="match status" value="1"/>
</dbReference>
<evidence type="ECO:0000313" key="7">
    <source>
        <dbReference type="EMBL" id="RFF32404.1"/>
    </source>
</evidence>
<feature type="transmembrane region" description="Helical" evidence="5">
    <location>
        <begin position="196"/>
        <end position="214"/>
    </location>
</feature>
<name>A0A3E1KCE9_9GAMM</name>
<dbReference type="PANTHER" id="PTHR37422">
    <property type="entry name" value="TEICHURONIC ACID BIOSYNTHESIS PROTEIN TUAE"/>
    <property type="match status" value="1"/>
</dbReference>
<keyword evidence="3 5" id="KW-1133">Transmembrane helix</keyword>
<evidence type="ECO:0000256" key="5">
    <source>
        <dbReference type="SAM" id="Phobius"/>
    </source>
</evidence>
<keyword evidence="7" id="KW-0436">Ligase</keyword>
<dbReference type="OrthoDB" id="9783389at2"/>
<dbReference type="EMBL" id="QUZK01000011">
    <property type="protein sequence ID" value="RFF32404.1"/>
    <property type="molecule type" value="Genomic_DNA"/>
</dbReference>
<keyword evidence="4 5" id="KW-0472">Membrane</keyword>
<dbReference type="GO" id="GO:0016874">
    <property type="term" value="F:ligase activity"/>
    <property type="evidence" value="ECO:0007669"/>
    <property type="project" value="UniProtKB-KW"/>
</dbReference>
<accession>A0A3E1KCE9</accession>
<dbReference type="GO" id="GO:0016020">
    <property type="term" value="C:membrane"/>
    <property type="evidence" value="ECO:0007669"/>
    <property type="project" value="UniProtKB-SubCell"/>
</dbReference>
<dbReference type="InterPro" id="IPR007016">
    <property type="entry name" value="O-antigen_ligase-rel_domated"/>
</dbReference>
<feature type="transmembrane region" description="Helical" evidence="5">
    <location>
        <begin position="118"/>
        <end position="136"/>
    </location>
</feature>
<feature type="transmembrane region" description="Helical" evidence="5">
    <location>
        <begin position="92"/>
        <end position="111"/>
    </location>
</feature>
<evidence type="ECO:0000256" key="2">
    <source>
        <dbReference type="ARBA" id="ARBA00022692"/>
    </source>
</evidence>
<feature type="transmembrane region" description="Helical" evidence="5">
    <location>
        <begin position="249"/>
        <end position="267"/>
    </location>
</feature>
<comment type="subcellular location">
    <subcellularLocation>
        <location evidence="1">Membrane</location>
        <topology evidence="1">Multi-pass membrane protein</topology>
    </subcellularLocation>
</comment>
<evidence type="ECO:0000256" key="1">
    <source>
        <dbReference type="ARBA" id="ARBA00004141"/>
    </source>
</evidence>
<comment type="caution">
    <text evidence="7">The sequence shown here is derived from an EMBL/GenBank/DDBJ whole genome shotgun (WGS) entry which is preliminary data.</text>
</comment>
<feature type="transmembrane region" description="Helical" evidence="5">
    <location>
        <begin position="12"/>
        <end position="30"/>
    </location>
</feature>
<dbReference type="Pfam" id="PF04932">
    <property type="entry name" value="Wzy_C"/>
    <property type="match status" value="1"/>
</dbReference>
<feature type="transmembrane region" description="Helical" evidence="5">
    <location>
        <begin position="220"/>
        <end position="237"/>
    </location>
</feature>
<feature type="transmembrane region" description="Helical" evidence="5">
    <location>
        <begin position="166"/>
        <end position="184"/>
    </location>
</feature>
<feature type="transmembrane region" description="Helical" evidence="5">
    <location>
        <begin position="42"/>
        <end position="63"/>
    </location>
</feature>
<reference evidence="7 8" key="1">
    <citation type="submission" date="2018-08" db="EMBL/GenBank/DDBJ databases">
        <title>Wenzhouxiangella salilacus sp. nov., a novel bacterium isolated from a saline lake in Xinjiang Province, China.</title>
        <authorList>
            <person name="Han S."/>
        </authorList>
    </citation>
    <scope>NUCLEOTIDE SEQUENCE [LARGE SCALE GENOMIC DNA]</scope>
    <source>
        <strain evidence="7 8">XDB06</strain>
    </source>
</reference>
<feature type="transmembrane region" description="Helical" evidence="5">
    <location>
        <begin position="364"/>
        <end position="385"/>
    </location>
</feature>
<evidence type="ECO:0000256" key="3">
    <source>
        <dbReference type="ARBA" id="ARBA00022989"/>
    </source>
</evidence>